<dbReference type="GO" id="GO:0006310">
    <property type="term" value="P:DNA recombination"/>
    <property type="evidence" value="ECO:0007669"/>
    <property type="project" value="UniProtKB-KW"/>
</dbReference>
<keyword evidence="7" id="KW-1185">Reference proteome</keyword>
<dbReference type="GO" id="GO:0003677">
    <property type="term" value="F:DNA binding"/>
    <property type="evidence" value="ECO:0007669"/>
    <property type="project" value="UniProtKB-UniRule"/>
</dbReference>
<keyword evidence="1 3" id="KW-0238">DNA-binding</keyword>
<dbReference type="InterPro" id="IPR002104">
    <property type="entry name" value="Integrase_catalytic"/>
</dbReference>
<dbReference type="InterPro" id="IPR011010">
    <property type="entry name" value="DNA_brk_join_enz"/>
</dbReference>
<dbReference type="Proteomes" id="UP000371041">
    <property type="component" value="Chromosome"/>
</dbReference>
<dbReference type="GO" id="GO:0015074">
    <property type="term" value="P:DNA integration"/>
    <property type="evidence" value="ECO:0007669"/>
    <property type="project" value="InterPro"/>
</dbReference>
<dbReference type="EMBL" id="CP045929">
    <property type="protein sequence ID" value="QGK70276.1"/>
    <property type="molecule type" value="Genomic_DNA"/>
</dbReference>
<dbReference type="PROSITE" id="PS51900">
    <property type="entry name" value="CB"/>
    <property type="match status" value="1"/>
</dbReference>
<feature type="domain" description="Tyr recombinase" evidence="4">
    <location>
        <begin position="114"/>
        <end position="317"/>
    </location>
</feature>
<dbReference type="SUPFAM" id="SSF56349">
    <property type="entry name" value="DNA breaking-rejoining enzymes"/>
    <property type="match status" value="1"/>
</dbReference>
<keyword evidence="2" id="KW-0233">DNA recombination</keyword>
<evidence type="ECO:0000313" key="7">
    <source>
        <dbReference type="Proteomes" id="UP000371041"/>
    </source>
</evidence>
<dbReference type="RefSeq" id="WP_154076860.1">
    <property type="nucleotide sequence ID" value="NZ_CP045929.1"/>
</dbReference>
<dbReference type="Pfam" id="PF00589">
    <property type="entry name" value="Phage_integrase"/>
    <property type="match status" value="1"/>
</dbReference>
<dbReference type="InterPro" id="IPR013762">
    <property type="entry name" value="Integrase-like_cat_sf"/>
</dbReference>
<name>A0A5Q3QA90_9PSEU</name>
<evidence type="ECO:0000256" key="1">
    <source>
        <dbReference type="ARBA" id="ARBA00023125"/>
    </source>
</evidence>
<evidence type="ECO:0000259" key="5">
    <source>
        <dbReference type="PROSITE" id="PS51900"/>
    </source>
</evidence>
<proteinExistence type="predicted"/>
<evidence type="ECO:0000256" key="2">
    <source>
        <dbReference type="ARBA" id="ARBA00023172"/>
    </source>
</evidence>
<feature type="domain" description="Core-binding (CB)" evidence="5">
    <location>
        <begin position="15"/>
        <end position="93"/>
    </location>
</feature>
<reference evidence="7" key="1">
    <citation type="submission" date="2019-11" db="EMBL/GenBank/DDBJ databases">
        <title>The complete genome sequence of Saccharopolyspora sp. E2A.</title>
        <authorList>
            <person name="Zhang G."/>
        </authorList>
    </citation>
    <scope>NUCLEOTIDE SEQUENCE [LARGE SCALE GENOMIC DNA]</scope>
    <source>
        <strain evidence="7">E2A</strain>
    </source>
</reference>
<dbReference type="KEGG" id="sace:GIY23_12725"/>
<sequence>MSTVVALPAGSTTSLTVGRAAELFLDSLANPNTIRGYATAVGKTAERLGEHRPLATVADDEVGEALESLWGRAAVGTWNARRAAVGSWLSWCRDRGHDAPIVPGWTKRLAAPDSETPVRSRLAIDRLVARREVALREKTLYRMLYETAARAEEILGLNIEDLDLTGRRAPVKAKGARAKTRRRGQAREEVVLEIVYWDAGTARLLPRLLKGRTRGPVFLTHRRPGPGKVLGPRDTCLDTELARLSYGQARALLDAHTAHQGPGTGWDLHEFRHSALTHLGEAGASLLLLMAKSRHKKPENVRRYFKPSDQALAEVTSLLAPGDSRR</sequence>
<evidence type="ECO:0000259" key="4">
    <source>
        <dbReference type="PROSITE" id="PS51898"/>
    </source>
</evidence>
<dbReference type="CDD" id="cd00397">
    <property type="entry name" value="DNA_BRE_C"/>
    <property type="match status" value="1"/>
</dbReference>
<organism evidence="6 7">
    <name type="scientific">Allosaccharopolyspora coralli</name>
    <dbReference type="NCBI Taxonomy" id="2665642"/>
    <lineage>
        <taxon>Bacteria</taxon>
        <taxon>Bacillati</taxon>
        <taxon>Actinomycetota</taxon>
        <taxon>Actinomycetes</taxon>
        <taxon>Pseudonocardiales</taxon>
        <taxon>Pseudonocardiaceae</taxon>
        <taxon>Allosaccharopolyspora</taxon>
    </lineage>
</organism>
<accession>A0A5Q3QA90</accession>
<dbReference type="AlphaFoldDB" id="A0A5Q3QA90"/>
<dbReference type="Gene3D" id="1.10.443.10">
    <property type="entry name" value="Intergrase catalytic core"/>
    <property type="match status" value="1"/>
</dbReference>
<dbReference type="PROSITE" id="PS51898">
    <property type="entry name" value="TYR_RECOMBINASE"/>
    <property type="match status" value="1"/>
</dbReference>
<dbReference type="InterPro" id="IPR044068">
    <property type="entry name" value="CB"/>
</dbReference>
<protein>
    <submittedName>
        <fullName evidence="6">Tyrosine-type recombinase/integrase</fullName>
    </submittedName>
</protein>
<evidence type="ECO:0000256" key="3">
    <source>
        <dbReference type="PROSITE-ProRule" id="PRU01248"/>
    </source>
</evidence>
<evidence type="ECO:0000313" key="6">
    <source>
        <dbReference type="EMBL" id="QGK70276.1"/>
    </source>
</evidence>
<gene>
    <name evidence="6" type="ORF">GIY23_12725</name>
</gene>